<dbReference type="KEGG" id="lpk:LACPI_0926"/>
<name>A0A0D6DX95_9LACT</name>
<evidence type="ECO:0000256" key="1">
    <source>
        <dbReference type="PIRSR" id="PIRSR001359-1"/>
    </source>
</evidence>
<accession>A0A0D6DX95</accession>
<feature type="binding site" evidence="2">
    <location>
        <position position="181"/>
    </location>
    <ligand>
        <name>Zn(2+)</name>
        <dbReference type="ChEBI" id="CHEBI:29105"/>
        <label>1</label>
        <note>catalytic</note>
    </ligand>
</feature>
<evidence type="ECO:0000313" key="3">
    <source>
        <dbReference type="EMBL" id="CEN28126.1"/>
    </source>
</evidence>
<dbReference type="Gene3D" id="3.20.20.70">
    <property type="entry name" value="Aldolase class I"/>
    <property type="match status" value="1"/>
</dbReference>
<sequence>MLINMTQLLEIAQKEKFAVGAFNISDNALFQTVVETAEENMAPAIIEVHPTELAYAKDDFFKYVVARLSNSPIPFVLHLDHGDTIQNVLRAIRCGFTSVMIDGSLLSFADNVALTKEVVHICHQLDISVEGELGTIGAMGDTFEKGGDAVTGVAYTDPQDAKLFVEQTGVDTLAVAIGTAHGIYPDGFEPKLNLAILKQIKETVAIPLVLHGGSNNPDSEISSAVSLGVQKVNISSDFKREIYKKLTEILTTKGGWDPNNLFPDAMLAGKKVVKQKMELFESIDKAHLYEAVKPWRMDSL</sequence>
<dbReference type="NCBIfam" id="NF006042">
    <property type="entry name" value="PRK08185.1"/>
    <property type="match status" value="1"/>
</dbReference>
<dbReference type="PANTHER" id="PTHR30304:SF0">
    <property type="entry name" value="D-TAGATOSE-1,6-BISPHOSPHATE ALDOLASE SUBUNIT GATY-RELATED"/>
    <property type="match status" value="1"/>
</dbReference>
<dbReference type="InterPro" id="IPR050246">
    <property type="entry name" value="Class_II_FBP_aldolase"/>
</dbReference>
<feature type="binding site" evidence="2">
    <location>
        <position position="132"/>
    </location>
    <ligand>
        <name>Zn(2+)</name>
        <dbReference type="ChEBI" id="CHEBI:29105"/>
        <label>2</label>
    </ligand>
</feature>
<dbReference type="InterPro" id="IPR013785">
    <property type="entry name" value="Aldolase_TIM"/>
</dbReference>
<proteinExistence type="predicted"/>
<feature type="binding site" evidence="2">
    <location>
        <position position="211"/>
    </location>
    <ligand>
        <name>Zn(2+)</name>
        <dbReference type="ChEBI" id="CHEBI:29105"/>
        <label>1</label>
        <note>catalytic</note>
    </ligand>
</feature>
<reference evidence="4" key="1">
    <citation type="submission" date="2015-01" db="EMBL/GenBank/DDBJ databases">
        <authorList>
            <person name="Andreevskaya M."/>
        </authorList>
    </citation>
    <scope>NUCLEOTIDE SEQUENCE [LARGE SCALE GENOMIC DNA]</scope>
    <source>
        <strain evidence="4">MKFS47</strain>
    </source>
</reference>
<dbReference type="GO" id="GO:0016832">
    <property type="term" value="F:aldehyde-lyase activity"/>
    <property type="evidence" value="ECO:0007669"/>
    <property type="project" value="InterPro"/>
</dbReference>
<dbReference type="RefSeq" id="WP_047915311.1">
    <property type="nucleotide sequence ID" value="NZ_LN774769.1"/>
</dbReference>
<dbReference type="HOGENOM" id="CLU_040088_0_1_9"/>
<dbReference type="CDD" id="cd00947">
    <property type="entry name" value="TBP_aldolase_IIB"/>
    <property type="match status" value="1"/>
</dbReference>
<evidence type="ECO:0000313" key="4">
    <source>
        <dbReference type="Proteomes" id="UP000033166"/>
    </source>
</evidence>
<feature type="binding site" evidence="2">
    <location>
        <position position="102"/>
    </location>
    <ligand>
        <name>Zn(2+)</name>
        <dbReference type="ChEBI" id="CHEBI:29105"/>
        <label>2</label>
    </ligand>
</feature>
<dbReference type="PIRSF" id="PIRSF001359">
    <property type="entry name" value="F_bP_aldolase_II"/>
    <property type="match status" value="1"/>
</dbReference>
<dbReference type="EMBL" id="LN774769">
    <property type="protein sequence ID" value="CEN28126.1"/>
    <property type="molecule type" value="Genomic_DNA"/>
</dbReference>
<dbReference type="NCBIfam" id="TIGR00167">
    <property type="entry name" value="cbbA"/>
    <property type="match status" value="1"/>
</dbReference>
<keyword evidence="2" id="KW-0862">Zinc</keyword>
<keyword evidence="2" id="KW-0479">Metal-binding</keyword>
<organism evidence="3 4">
    <name type="scientific">Pseudolactococcus piscium MKFS47</name>
    <dbReference type="NCBI Taxonomy" id="297352"/>
    <lineage>
        <taxon>Bacteria</taxon>
        <taxon>Bacillati</taxon>
        <taxon>Bacillota</taxon>
        <taxon>Bacilli</taxon>
        <taxon>Lactobacillales</taxon>
        <taxon>Streptococcaceae</taxon>
        <taxon>Pseudolactococcus</taxon>
    </lineage>
</organism>
<dbReference type="GO" id="GO:0005975">
    <property type="term" value="P:carbohydrate metabolic process"/>
    <property type="evidence" value="ECO:0007669"/>
    <property type="project" value="InterPro"/>
</dbReference>
<feature type="binding site" evidence="2">
    <location>
        <position position="81"/>
    </location>
    <ligand>
        <name>Zn(2+)</name>
        <dbReference type="ChEBI" id="CHEBI:29105"/>
        <label>1</label>
        <note>catalytic</note>
    </ligand>
</feature>
<dbReference type="AlphaFoldDB" id="A0A0D6DX95"/>
<dbReference type="STRING" id="1364.LP2241_20489"/>
<comment type="cofactor">
    <cofactor evidence="2">
        <name>Zn(2+)</name>
        <dbReference type="ChEBI" id="CHEBI:29105"/>
    </cofactor>
    <text evidence="2">Binds 2 Zn(2+) ions per subunit. One is catalytic and the other provides a structural contribution.</text>
</comment>
<dbReference type="Proteomes" id="UP000033166">
    <property type="component" value="Chromosome I"/>
</dbReference>
<dbReference type="Pfam" id="PF01116">
    <property type="entry name" value="F_bP_aldolase"/>
    <property type="match status" value="1"/>
</dbReference>
<feature type="active site" description="Proton donor" evidence="1">
    <location>
        <position position="80"/>
    </location>
</feature>
<dbReference type="PANTHER" id="PTHR30304">
    <property type="entry name" value="D-TAGATOSE-1,6-BISPHOSPHATE ALDOLASE"/>
    <property type="match status" value="1"/>
</dbReference>
<dbReference type="GO" id="GO:0008270">
    <property type="term" value="F:zinc ion binding"/>
    <property type="evidence" value="ECO:0007669"/>
    <property type="project" value="InterPro"/>
</dbReference>
<dbReference type="SUPFAM" id="SSF51569">
    <property type="entry name" value="Aldolase"/>
    <property type="match status" value="1"/>
</dbReference>
<gene>
    <name evidence="3" type="primary">gatY</name>
    <name evidence="3" type="ORF">LACPI_0926</name>
</gene>
<protein>
    <submittedName>
        <fullName evidence="3">D-tagatose-1,6-bisphosphate aldolase subunit GatY</fullName>
    </submittedName>
</protein>
<evidence type="ECO:0000256" key="2">
    <source>
        <dbReference type="PIRSR" id="PIRSR001359-3"/>
    </source>
</evidence>
<dbReference type="InterPro" id="IPR000771">
    <property type="entry name" value="FBA_II"/>
</dbReference>